<dbReference type="Pfam" id="PF08447">
    <property type="entry name" value="PAS_3"/>
    <property type="match status" value="1"/>
</dbReference>
<dbReference type="Pfam" id="PF02518">
    <property type="entry name" value="HATPase_c"/>
    <property type="match status" value="1"/>
</dbReference>
<comment type="caution">
    <text evidence="12">The sequence shown here is derived from an EMBL/GenBank/DDBJ whole genome shotgun (WGS) entry which is preliminary data.</text>
</comment>
<sequence>MNFCPSPTNTLRAAAPAVTILIVEDDAVIALDLQLQLEDMGYRVVGPADSAADALALAARELPDLVLMDINIRGPLNGVQAAEALKQAGGAMPVIFLSSHTDLGTLAQAVGTAPHGYLTKPFQPGELRACIEVALARSQMEQQLLDSEQRWRHVFDDAPQGMALVSLLGEVLQANQTLARLLGLALPALQGRAHGALTHPDDAAVESSHLRALCDGSSHSVQFEKRYLRADGAVVWTQVSVSLLEPHDASPRLLYQVQDISDQKLAQRQRAELEAERRALELREAQQHAQAQLLSRVSHEMRTPLNAVLGFTQLLRLTPFEAKQSKSEQYLQHIEEAGRHLLAMVDDLLVLQRAHEGQLRVEMETVPLAQCVQLALSLLMPQARAQQVSLLEDVPAGLQVRADPTRLRQILSNLVSNAIKYNRPGGKLRVTAERVQGRVRVQLADDGIGMTQQQLQQVFQPFARAGRERTSIPGTGLGLVISRRLAEAMDGTLTMASQEGDGTVATLELVPG</sequence>
<feature type="coiled-coil region" evidence="7">
    <location>
        <begin position="263"/>
        <end position="290"/>
    </location>
</feature>
<dbReference type="InterPro" id="IPR001789">
    <property type="entry name" value="Sig_transdc_resp-reg_receiver"/>
</dbReference>
<dbReference type="EMBL" id="JAXOJX010000032">
    <property type="protein sequence ID" value="MDZ5458641.1"/>
    <property type="molecule type" value="Genomic_DNA"/>
</dbReference>
<protein>
    <recommendedName>
        <fullName evidence="2">histidine kinase</fullName>
        <ecNumber evidence="2">2.7.13.3</ecNumber>
    </recommendedName>
</protein>
<dbReference type="CDD" id="cd17534">
    <property type="entry name" value="REC_DC-like"/>
    <property type="match status" value="1"/>
</dbReference>
<dbReference type="RefSeq" id="WP_322466670.1">
    <property type="nucleotide sequence ID" value="NZ_JAXOJX010000032.1"/>
</dbReference>
<dbReference type="InterPro" id="IPR036097">
    <property type="entry name" value="HisK_dim/P_sf"/>
</dbReference>
<keyword evidence="5" id="KW-0418">Kinase</keyword>
<dbReference type="InterPro" id="IPR035965">
    <property type="entry name" value="PAS-like_dom_sf"/>
</dbReference>
<dbReference type="SMART" id="SM00091">
    <property type="entry name" value="PAS"/>
    <property type="match status" value="1"/>
</dbReference>
<dbReference type="InterPro" id="IPR005467">
    <property type="entry name" value="His_kinase_dom"/>
</dbReference>
<dbReference type="InterPro" id="IPR000014">
    <property type="entry name" value="PAS"/>
</dbReference>
<dbReference type="PROSITE" id="PS50109">
    <property type="entry name" value="HIS_KIN"/>
    <property type="match status" value="1"/>
</dbReference>
<evidence type="ECO:0000313" key="13">
    <source>
        <dbReference type="Proteomes" id="UP001293718"/>
    </source>
</evidence>
<keyword evidence="13" id="KW-1185">Reference proteome</keyword>
<dbReference type="PROSITE" id="PS50112">
    <property type="entry name" value="PAS"/>
    <property type="match status" value="1"/>
</dbReference>
<dbReference type="InterPro" id="IPR011006">
    <property type="entry name" value="CheY-like_superfamily"/>
</dbReference>
<evidence type="ECO:0000256" key="4">
    <source>
        <dbReference type="ARBA" id="ARBA00022679"/>
    </source>
</evidence>
<dbReference type="EC" id="2.7.13.3" evidence="2"/>
<feature type="modified residue" description="4-aspartylphosphate" evidence="6">
    <location>
        <position position="69"/>
    </location>
</feature>
<evidence type="ECO:0000259" key="9">
    <source>
        <dbReference type="PROSITE" id="PS50110"/>
    </source>
</evidence>
<evidence type="ECO:0000313" key="12">
    <source>
        <dbReference type="EMBL" id="MDZ5458641.1"/>
    </source>
</evidence>
<comment type="catalytic activity">
    <reaction evidence="1">
        <text>ATP + protein L-histidine = ADP + protein N-phospho-L-histidine.</text>
        <dbReference type="EC" id="2.7.13.3"/>
    </reaction>
</comment>
<feature type="domain" description="Response regulatory" evidence="9">
    <location>
        <begin position="19"/>
        <end position="135"/>
    </location>
</feature>
<feature type="domain" description="PAC" evidence="11">
    <location>
        <begin position="221"/>
        <end position="272"/>
    </location>
</feature>
<dbReference type="InterPro" id="IPR000700">
    <property type="entry name" value="PAS-assoc_C"/>
</dbReference>
<evidence type="ECO:0000259" key="11">
    <source>
        <dbReference type="PROSITE" id="PS50113"/>
    </source>
</evidence>
<organism evidence="12 13">
    <name type="scientific">Azohydromonas lata</name>
    <dbReference type="NCBI Taxonomy" id="45677"/>
    <lineage>
        <taxon>Bacteria</taxon>
        <taxon>Pseudomonadati</taxon>
        <taxon>Pseudomonadota</taxon>
        <taxon>Betaproteobacteria</taxon>
        <taxon>Burkholderiales</taxon>
        <taxon>Sphaerotilaceae</taxon>
        <taxon>Azohydromonas</taxon>
    </lineage>
</organism>
<evidence type="ECO:0000259" key="8">
    <source>
        <dbReference type="PROSITE" id="PS50109"/>
    </source>
</evidence>
<evidence type="ECO:0000256" key="1">
    <source>
        <dbReference type="ARBA" id="ARBA00000085"/>
    </source>
</evidence>
<keyword evidence="4" id="KW-0808">Transferase</keyword>
<evidence type="ECO:0000256" key="6">
    <source>
        <dbReference type="PROSITE-ProRule" id="PRU00169"/>
    </source>
</evidence>
<dbReference type="SUPFAM" id="SSF55785">
    <property type="entry name" value="PYP-like sensor domain (PAS domain)"/>
    <property type="match status" value="1"/>
</dbReference>
<feature type="domain" description="Histidine kinase" evidence="8">
    <location>
        <begin position="296"/>
        <end position="512"/>
    </location>
</feature>
<evidence type="ECO:0000256" key="5">
    <source>
        <dbReference type="ARBA" id="ARBA00022777"/>
    </source>
</evidence>
<name>A0ABU5IHL8_9BURK</name>
<dbReference type="SMART" id="SM00448">
    <property type="entry name" value="REC"/>
    <property type="match status" value="1"/>
</dbReference>
<dbReference type="SUPFAM" id="SSF55874">
    <property type="entry name" value="ATPase domain of HSP90 chaperone/DNA topoisomerase II/histidine kinase"/>
    <property type="match status" value="1"/>
</dbReference>
<dbReference type="Pfam" id="PF00072">
    <property type="entry name" value="Response_reg"/>
    <property type="match status" value="1"/>
</dbReference>
<dbReference type="Gene3D" id="3.30.565.10">
    <property type="entry name" value="Histidine kinase-like ATPase, C-terminal domain"/>
    <property type="match status" value="1"/>
</dbReference>
<dbReference type="Gene3D" id="1.10.287.130">
    <property type="match status" value="1"/>
</dbReference>
<dbReference type="InterPro" id="IPR004358">
    <property type="entry name" value="Sig_transdc_His_kin-like_C"/>
</dbReference>
<dbReference type="CDD" id="cd00082">
    <property type="entry name" value="HisKA"/>
    <property type="match status" value="1"/>
</dbReference>
<evidence type="ECO:0000256" key="3">
    <source>
        <dbReference type="ARBA" id="ARBA00022553"/>
    </source>
</evidence>
<gene>
    <name evidence="12" type="ORF">SM757_18845</name>
</gene>
<dbReference type="SMART" id="SM00388">
    <property type="entry name" value="HisKA"/>
    <property type="match status" value="1"/>
</dbReference>
<dbReference type="SUPFAM" id="SSF47384">
    <property type="entry name" value="Homodimeric domain of signal transducing histidine kinase"/>
    <property type="match status" value="1"/>
</dbReference>
<dbReference type="GO" id="GO:0005524">
    <property type="term" value="F:ATP binding"/>
    <property type="evidence" value="ECO:0007669"/>
    <property type="project" value="UniProtKB-KW"/>
</dbReference>
<evidence type="ECO:0000259" key="10">
    <source>
        <dbReference type="PROSITE" id="PS50112"/>
    </source>
</evidence>
<dbReference type="SUPFAM" id="SSF52172">
    <property type="entry name" value="CheY-like"/>
    <property type="match status" value="1"/>
</dbReference>
<reference evidence="12 13" key="1">
    <citation type="submission" date="2023-11" db="EMBL/GenBank/DDBJ databases">
        <title>Draft genome of Azohydromonas lata strain H1 (DSM1123), a polyhydroxyalkanoate producer.</title>
        <authorList>
            <person name="Traversa D."/>
            <person name="D'Addabbo P."/>
            <person name="Pazzani C."/>
            <person name="Manzari C."/>
            <person name="Chiara M."/>
            <person name="Scrascia M."/>
        </authorList>
    </citation>
    <scope>NUCLEOTIDE SEQUENCE [LARGE SCALE GENOMIC DNA]</scope>
    <source>
        <strain evidence="12 13">H1</strain>
    </source>
</reference>
<keyword evidence="12" id="KW-0067">ATP-binding</keyword>
<dbReference type="PROSITE" id="PS50113">
    <property type="entry name" value="PAC"/>
    <property type="match status" value="1"/>
</dbReference>
<dbReference type="PANTHER" id="PTHR43047">
    <property type="entry name" value="TWO-COMPONENT HISTIDINE PROTEIN KINASE"/>
    <property type="match status" value="1"/>
</dbReference>
<dbReference type="Pfam" id="PF00512">
    <property type="entry name" value="HisKA"/>
    <property type="match status" value="1"/>
</dbReference>
<dbReference type="Gene3D" id="3.40.50.2300">
    <property type="match status" value="1"/>
</dbReference>
<dbReference type="InterPro" id="IPR003661">
    <property type="entry name" value="HisK_dim/P_dom"/>
</dbReference>
<dbReference type="SMART" id="SM00387">
    <property type="entry name" value="HATPase_c"/>
    <property type="match status" value="1"/>
</dbReference>
<dbReference type="InterPro" id="IPR013655">
    <property type="entry name" value="PAS_fold_3"/>
</dbReference>
<dbReference type="CDD" id="cd00075">
    <property type="entry name" value="HATPase"/>
    <property type="match status" value="1"/>
</dbReference>
<dbReference type="NCBIfam" id="TIGR00229">
    <property type="entry name" value="sensory_box"/>
    <property type="match status" value="1"/>
</dbReference>
<dbReference type="PRINTS" id="PR00344">
    <property type="entry name" value="BCTRLSENSOR"/>
</dbReference>
<feature type="domain" description="PAS" evidence="10">
    <location>
        <begin position="147"/>
        <end position="217"/>
    </location>
</feature>
<keyword evidence="12" id="KW-0547">Nucleotide-binding</keyword>
<keyword evidence="3 6" id="KW-0597">Phosphoprotein</keyword>
<dbReference type="PROSITE" id="PS50110">
    <property type="entry name" value="RESPONSE_REGULATORY"/>
    <property type="match status" value="1"/>
</dbReference>
<evidence type="ECO:0000256" key="7">
    <source>
        <dbReference type="SAM" id="Coils"/>
    </source>
</evidence>
<accession>A0ABU5IHL8</accession>
<proteinExistence type="predicted"/>
<keyword evidence="7" id="KW-0175">Coiled coil</keyword>
<dbReference type="Gene3D" id="3.30.450.20">
    <property type="entry name" value="PAS domain"/>
    <property type="match status" value="1"/>
</dbReference>
<dbReference type="CDD" id="cd00130">
    <property type="entry name" value="PAS"/>
    <property type="match status" value="1"/>
</dbReference>
<evidence type="ECO:0000256" key="2">
    <source>
        <dbReference type="ARBA" id="ARBA00012438"/>
    </source>
</evidence>
<dbReference type="InterPro" id="IPR003594">
    <property type="entry name" value="HATPase_dom"/>
</dbReference>
<dbReference type="Proteomes" id="UP001293718">
    <property type="component" value="Unassembled WGS sequence"/>
</dbReference>
<dbReference type="InterPro" id="IPR036890">
    <property type="entry name" value="HATPase_C_sf"/>
</dbReference>